<dbReference type="GO" id="GO:0031201">
    <property type="term" value="C:SNARE complex"/>
    <property type="evidence" value="ECO:0007669"/>
    <property type="project" value="TreeGrafter"/>
</dbReference>
<dbReference type="Pfam" id="PF14938">
    <property type="entry name" value="SNAP"/>
    <property type="match status" value="1"/>
</dbReference>
<evidence type="ECO:0000256" key="4">
    <source>
        <dbReference type="ARBA" id="ARBA00022892"/>
    </source>
</evidence>
<reference evidence="9 10" key="1">
    <citation type="journal article" date="2021" name="Nat. Plants">
        <title>The Taxus genome provides insights into paclitaxel biosynthesis.</title>
        <authorList>
            <person name="Xiong X."/>
            <person name="Gou J."/>
            <person name="Liao Q."/>
            <person name="Li Y."/>
            <person name="Zhou Q."/>
            <person name="Bi G."/>
            <person name="Li C."/>
            <person name="Du R."/>
            <person name="Wang X."/>
            <person name="Sun T."/>
            <person name="Guo L."/>
            <person name="Liang H."/>
            <person name="Lu P."/>
            <person name="Wu Y."/>
            <person name="Zhang Z."/>
            <person name="Ro D.K."/>
            <person name="Shang Y."/>
            <person name="Huang S."/>
            <person name="Yan J."/>
        </authorList>
    </citation>
    <scope>NUCLEOTIDE SEQUENCE [LARGE SCALE GENOMIC DNA]</scope>
    <source>
        <strain evidence="9">Ta-2019</strain>
    </source>
</reference>
<dbReference type="InterPro" id="IPR011990">
    <property type="entry name" value="TPR-like_helical_dom_sf"/>
</dbReference>
<dbReference type="Proteomes" id="UP000824469">
    <property type="component" value="Unassembled WGS sequence"/>
</dbReference>
<keyword evidence="6" id="KW-0472">Membrane</keyword>
<dbReference type="GO" id="GO:0016192">
    <property type="term" value="P:vesicle-mediated transport"/>
    <property type="evidence" value="ECO:0007669"/>
    <property type="project" value="UniProtKB-KW"/>
</dbReference>
<proteinExistence type="inferred from homology"/>
<keyword evidence="4" id="KW-0931">ER-Golgi transport</keyword>
<protein>
    <recommendedName>
        <fullName evidence="7">Gamma-soluble NSF attachment protein</fullName>
    </recommendedName>
    <alternativeName>
        <fullName evidence="8">N-ethylmaleimide-sensitive factor attachment protein gamma</fullName>
    </alternativeName>
</protein>
<dbReference type="GO" id="GO:0005483">
    <property type="term" value="F:soluble NSF attachment protein activity"/>
    <property type="evidence" value="ECO:0007669"/>
    <property type="project" value="TreeGrafter"/>
</dbReference>
<keyword evidence="5" id="KW-0653">Protein transport</keyword>
<dbReference type="InterPro" id="IPR000744">
    <property type="entry name" value="NSF_attach"/>
</dbReference>
<comment type="subcellular location">
    <subcellularLocation>
        <location evidence="1">Membrane</location>
        <topology evidence="1">Peripheral membrane protein</topology>
    </subcellularLocation>
</comment>
<sequence>MALAHTQPKLEEAEKMMKKADKLTKLSFTRWSVDWNSATPLYEQAALAFRFAKKNEKAKEAFEKAATGHERLSSPWQAAKHLESAGALAKELENWNEVADYYRRACELYTECGKPQPASDALARGARALEDVVPDEAVRMYIDSCSILEDEGKEHMAFDTYRDVTNLYLKLERFSDAATILLRWGLAADKSKAIHSQCKAYLSAIIVYLYAHDFKQSEQCYNDCSQIDAFSSSEQNYCAQELLQAYREADVEEIKHIAQSSSAISNLDHM</sequence>
<dbReference type="GO" id="GO:0019905">
    <property type="term" value="F:syntaxin binding"/>
    <property type="evidence" value="ECO:0007669"/>
    <property type="project" value="TreeGrafter"/>
</dbReference>
<dbReference type="Gene3D" id="1.25.40.10">
    <property type="entry name" value="Tetratricopeptide repeat domain"/>
    <property type="match status" value="1"/>
</dbReference>
<feature type="non-terminal residue" evidence="9">
    <location>
        <position position="1"/>
    </location>
</feature>
<comment type="caution">
    <text evidence="9">The sequence shown here is derived from an EMBL/GenBank/DDBJ whole genome shotgun (WGS) entry which is preliminary data.</text>
</comment>
<evidence type="ECO:0000256" key="2">
    <source>
        <dbReference type="ARBA" id="ARBA00010050"/>
    </source>
</evidence>
<dbReference type="EMBL" id="JAHRHJ020000005">
    <property type="protein sequence ID" value="KAH9315492.1"/>
    <property type="molecule type" value="Genomic_DNA"/>
</dbReference>
<feature type="non-terminal residue" evidence="9">
    <location>
        <position position="270"/>
    </location>
</feature>
<gene>
    <name evidence="9" type="ORF">KI387_024119</name>
</gene>
<evidence type="ECO:0000313" key="9">
    <source>
        <dbReference type="EMBL" id="KAH9315492.1"/>
    </source>
</evidence>
<accession>A0AA38G3E4</accession>
<evidence type="ECO:0000256" key="7">
    <source>
        <dbReference type="ARBA" id="ARBA00040047"/>
    </source>
</evidence>
<evidence type="ECO:0000256" key="8">
    <source>
        <dbReference type="ARBA" id="ARBA00042485"/>
    </source>
</evidence>
<comment type="similarity">
    <text evidence="2">Belongs to the SNAP family.</text>
</comment>
<dbReference type="SUPFAM" id="SSF48452">
    <property type="entry name" value="TPR-like"/>
    <property type="match status" value="1"/>
</dbReference>
<dbReference type="PANTHER" id="PTHR13768:SF2">
    <property type="entry name" value="GAMMA-SOLUBLE NSF ATTACHMENT PROTEIN"/>
    <property type="match status" value="1"/>
</dbReference>
<keyword evidence="10" id="KW-1185">Reference proteome</keyword>
<dbReference type="GO" id="GO:0006886">
    <property type="term" value="P:intracellular protein transport"/>
    <property type="evidence" value="ECO:0007669"/>
    <property type="project" value="InterPro"/>
</dbReference>
<evidence type="ECO:0000256" key="1">
    <source>
        <dbReference type="ARBA" id="ARBA00004170"/>
    </source>
</evidence>
<dbReference type="GO" id="GO:0005774">
    <property type="term" value="C:vacuolar membrane"/>
    <property type="evidence" value="ECO:0007669"/>
    <property type="project" value="TreeGrafter"/>
</dbReference>
<organism evidence="9 10">
    <name type="scientific">Taxus chinensis</name>
    <name type="common">Chinese yew</name>
    <name type="synonym">Taxus wallichiana var. chinensis</name>
    <dbReference type="NCBI Taxonomy" id="29808"/>
    <lineage>
        <taxon>Eukaryota</taxon>
        <taxon>Viridiplantae</taxon>
        <taxon>Streptophyta</taxon>
        <taxon>Embryophyta</taxon>
        <taxon>Tracheophyta</taxon>
        <taxon>Spermatophyta</taxon>
        <taxon>Pinopsida</taxon>
        <taxon>Pinidae</taxon>
        <taxon>Conifers II</taxon>
        <taxon>Cupressales</taxon>
        <taxon>Taxaceae</taxon>
        <taxon>Taxus</taxon>
    </lineage>
</organism>
<dbReference type="AlphaFoldDB" id="A0AA38G3E4"/>
<name>A0AA38G3E4_TAXCH</name>
<dbReference type="OMA" id="RSWFHAA"/>
<dbReference type="PANTHER" id="PTHR13768">
    <property type="entry name" value="SOLUBLE NSF ATTACHMENT PROTEIN SNAP"/>
    <property type="match status" value="1"/>
</dbReference>
<evidence type="ECO:0000256" key="6">
    <source>
        <dbReference type="ARBA" id="ARBA00023136"/>
    </source>
</evidence>
<evidence type="ECO:0000256" key="5">
    <source>
        <dbReference type="ARBA" id="ARBA00022927"/>
    </source>
</evidence>
<evidence type="ECO:0000313" key="10">
    <source>
        <dbReference type="Proteomes" id="UP000824469"/>
    </source>
</evidence>
<evidence type="ECO:0000256" key="3">
    <source>
        <dbReference type="ARBA" id="ARBA00022448"/>
    </source>
</evidence>
<keyword evidence="3" id="KW-0813">Transport</keyword>